<keyword evidence="2" id="KW-0808">Transferase</keyword>
<protein>
    <submittedName>
        <fullName evidence="2">Nucleoside diphosphate kinase</fullName>
    </submittedName>
</protein>
<comment type="caution">
    <text evidence="2">The sequence shown here is derived from an EMBL/GenBank/DDBJ whole genome shotgun (WGS) entry which is preliminary data.</text>
</comment>
<reference evidence="2" key="1">
    <citation type="submission" date="2021-02" db="EMBL/GenBank/DDBJ databases">
        <authorList>
            <person name="Palmer J.M."/>
        </authorList>
    </citation>
    <scope>NUCLEOTIDE SEQUENCE</scope>
    <source>
        <strain evidence="2">SCRP734</strain>
    </source>
</reference>
<keyword evidence="2" id="KW-0418">Kinase</keyword>
<feature type="region of interest" description="Disordered" evidence="1">
    <location>
        <begin position="150"/>
        <end position="188"/>
    </location>
</feature>
<dbReference type="OrthoDB" id="108512at2759"/>
<feature type="region of interest" description="Disordered" evidence="1">
    <location>
        <begin position="1"/>
        <end position="31"/>
    </location>
</feature>
<dbReference type="AlphaFoldDB" id="A0A8T1VK10"/>
<evidence type="ECO:0000256" key="1">
    <source>
        <dbReference type="SAM" id="MobiDB-lite"/>
    </source>
</evidence>
<evidence type="ECO:0000313" key="2">
    <source>
        <dbReference type="EMBL" id="KAG7380443.1"/>
    </source>
</evidence>
<sequence>MAGPAARTPSVENPSQRREEREEDSNSARTSWALSIAARRLRRMVREPHRSGVAPPLAATAQANAVLLCGAAYAWKTGERCRTLSRGEARVLMPMYDYEPSLSLDNEGRASSTDDGSMGFFPDTPSSSPAFEDTSVVVVSADGAVEIHAGLEEEKAPPLTEGEEEEEEELSPEARALLPAPNSCPRSGINLRRQSPTFGSSKSHALAPRRAQSFGEGVASTVVSCTFFAPPTQPRLEDYLCTCKYCPRAVTIQRAFQLYGFALDHPQSDALLRVLRACANYDETVVEVDPLLVLHAEKMLEELGFDEDQAFRLLIASHFQRA</sequence>
<dbReference type="Proteomes" id="UP000694044">
    <property type="component" value="Unassembled WGS sequence"/>
</dbReference>
<accession>A0A8T1VK10</accession>
<name>A0A8T1VK10_9STRA</name>
<feature type="compositionally biased region" description="Acidic residues" evidence="1">
    <location>
        <begin position="161"/>
        <end position="171"/>
    </location>
</feature>
<evidence type="ECO:0000313" key="3">
    <source>
        <dbReference type="Proteomes" id="UP000694044"/>
    </source>
</evidence>
<keyword evidence="3" id="KW-1185">Reference proteome</keyword>
<dbReference type="EMBL" id="JAGDFM010000293">
    <property type="protein sequence ID" value="KAG7380443.1"/>
    <property type="molecule type" value="Genomic_DNA"/>
</dbReference>
<organism evidence="2 3">
    <name type="scientific">Phytophthora pseudosyringae</name>
    <dbReference type="NCBI Taxonomy" id="221518"/>
    <lineage>
        <taxon>Eukaryota</taxon>
        <taxon>Sar</taxon>
        <taxon>Stramenopiles</taxon>
        <taxon>Oomycota</taxon>
        <taxon>Peronosporomycetes</taxon>
        <taxon>Peronosporales</taxon>
        <taxon>Peronosporaceae</taxon>
        <taxon>Phytophthora</taxon>
    </lineage>
</organism>
<feature type="compositionally biased region" description="Basic and acidic residues" evidence="1">
    <location>
        <begin position="15"/>
        <end position="26"/>
    </location>
</feature>
<dbReference type="GO" id="GO:0016301">
    <property type="term" value="F:kinase activity"/>
    <property type="evidence" value="ECO:0007669"/>
    <property type="project" value="UniProtKB-KW"/>
</dbReference>
<gene>
    <name evidence="2" type="primary">NDK1_1</name>
    <name evidence="2" type="ORF">PHYPSEUDO_007217</name>
</gene>
<proteinExistence type="predicted"/>